<dbReference type="RefSeq" id="XP_008074791.1">
    <property type="nucleotide sequence ID" value="XM_008076600.1"/>
</dbReference>
<dbReference type="VEuPathDB" id="MicrosporidiaDB:VCUG_01773"/>
<dbReference type="HOGENOM" id="CLU_1541193_0_0_1"/>
<organism evidence="1 2">
    <name type="scientific">Vavraia culicis (isolate floridensis)</name>
    <name type="common">Microsporidian parasite</name>
    <dbReference type="NCBI Taxonomy" id="948595"/>
    <lineage>
        <taxon>Eukaryota</taxon>
        <taxon>Fungi</taxon>
        <taxon>Fungi incertae sedis</taxon>
        <taxon>Microsporidia</taxon>
        <taxon>Pleistophoridae</taxon>
        <taxon>Vavraia</taxon>
    </lineage>
</organism>
<proteinExistence type="predicted"/>
<name>L2GTQ5_VAVCU</name>
<sequence length="175" mass="20069">MSTKQIDYNKLVMDYLIYQGNQQIASSYARETGQTFYPNSFLTLRSKVRELISSGQPIAAQKTLEHYNFEFLTTTNLSDHLKKQCAIEKIAKGAHEEALEELKNCELELNDVLEMIVYGRGVDIERWRMCCAEIVNQVIVDGFGEIRNALVEVIEGLEWNTLDISGFYDSVEDKK</sequence>
<dbReference type="OMA" id="WNTLDIS"/>
<dbReference type="GeneID" id="19879646"/>
<dbReference type="EMBL" id="GL877434">
    <property type="protein sequence ID" value="ELA46747.1"/>
    <property type="molecule type" value="Genomic_DNA"/>
</dbReference>
<keyword evidence="2" id="KW-1185">Reference proteome</keyword>
<accession>L2GTQ5</accession>
<evidence type="ECO:0000313" key="2">
    <source>
        <dbReference type="Proteomes" id="UP000011081"/>
    </source>
</evidence>
<gene>
    <name evidence="1" type="ORF">VCUG_01773</name>
</gene>
<evidence type="ECO:0008006" key="3">
    <source>
        <dbReference type="Google" id="ProtNLM"/>
    </source>
</evidence>
<reference evidence="2" key="1">
    <citation type="submission" date="2011-03" db="EMBL/GenBank/DDBJ databases">
        <title>The genome sequence of Vavraia culicis strain floridensis.</title>
        <authorList>
            <consortium name="The Broad Institute Genome Sequencing Platform"/>
            <person name="Cuomo C."/>
            <person name="Becnel J."/>
            <person name="Sanscrainte N."/>
            <person name="Young S.K."/>
            <person name="Zeng Q."/>
            <person name="Gargeya S."/>
            <person name="Fitzgerald M."/>
            <person name="Haas B."/>
            <person name="Abouelleil A."/>
            <person name="Alvarado L."/>
            <person name="Arachchi H.M."/>
            <person name="Berlin A."/>
            <person name="Chapman S.B."/>
            <person name="Gearin G."/>
            <person name="Goldberg J."/>
            <person name="Griggs A."/>
            <person name="Gujja S."/>
            <person name="Hansen M."/>
            <person name="Heiman D."/>
            <person name="Howarth C."/>
            <person name="Larimer J."/>
            <person name="Lui A."/>
            <person name="MacDonald P.J.P."/>
            <person name="McCowen C."/>
            <person name="Montmayeur A."/>
            <person name="Murphy C."/>
            <person name="Neiman D."/>
            <person name="Pearson M."/>
            <person name="Priest M."/>
            <person name="Roberts A."/>
            <person name="Saif S."/>
            <person name="Shea T."/>
            <person name="Sisk P."/>
            <person name="Stolte C."/>
            <person name="Sykes S."/>
            <person name="Wortman J."/>
            <person name="Nusbaum C."/>
            <person name="Birren B."/>
        </authorList>
    </citation>
    <scope>NUCLEOTIDE SEQUENCE [LARGE SCALE GENOMIC DNA]</scope>
    <source>
        <strain evidence="2">floridensis</strain>
    </source>
</reference>
<dbReference type="AlphaFoldDB" id="L2GTQ5"/>
<dbReference type="Proteomes" id="UP000011081">
    <property type="component" value="Unassembled WGS sequence"/>
</dbReference>
<dbReference type="InParanoid" id="L2GTQ5"/>
<dbReference type="OrthoDB" id="2415936at2759"/>
<protein>
    <recommendedName>
        <fullName evidence="3">LisH domain-containing protein</fullName>
    </recommendedName>
</protein>
<evidence type="ECO:0000313" key="1">
    <source>
        <dbReference type="EMBL" id="ELA46747.1"/>
    </source>
</evidence>